<dbReference type="GO" id="GO:0001678">
    <property type="term" value="P:intracellular glucose homeostasis"/>
    <property type="evidence" value="ECO:0007669"/>
    <property type="project" value="InterPro"/>
</dbReference>
<evidence type="ECO:0000256" key="3">
    <source>
        <dbReference type="ARBA" id="ARBA00022741"/>
    </source>
</evidence>
<dbReference type="GO" id="GO:0005739">
    <property type="term" value="C:mitochondrion"/>
    <property type="evidence" value="ECO:0007669"/>
    <property type="project" value="TreeGrafter"/>
</dbReference>
<dbReference type="EMBL" id="JAGMWT010000001">
    <property type="protein sequence ID" value="KAH7139434.1"/>
    <property type="molecule type" value="Genomic_DNA"/>
</dbReference>
<dbReference type="GO" id="GO:0019158">
    <property type="term" value="F:mannokinase activity"/>
    <property type="evidence" value="ECO:0007669"/>
    <property type="project" value="TreeGrafter"/>
</dbReference>
<gene>
    <name evidence="10" type="ORF">B0J11DRAFT_43148</name>
</gene>
<keyword evidence="5 6" id="KW-0067">ATP-binding</keyword>
<evidence type="ECO:0000313" key="10">
    <source>
        <dbReference type="EMBL" id="KAH7139434.1"/>
    </source>
</evidence>
<dbReference type="GO" id="GO:0005536">
    <property type="term" value="F:D-glucose binding"/>
    <property type="evidence" value="ECO:0007669"/>
    <property type="project" value="InterPro"/>
</dbReference>
<dbReference type="InterPro" id="IPR001312">
    <property type="entry name" value="Hexokinase"/>
</dbReference>
<dbReference type="Gene3D" id="3.30.420.40">
    <property type="match status" value="1"/>
</dbReference>
<feature type="domain" description="Hexokinase N-terminal" evidence="8">
    <location>
        <begin position="122"/>
        <end position="313"/>
    </location>
</feature>
<dbReference type="GO" id="GO:0006096">
    <property type="term" value="P:glycolytic process"/>
    <property type="evidence" value="ECO:0007669"/>
    <property type="project" value="UniProtKB-KW"/>
</dbReference>
<dbReference type="SUPFAM" id="SSF53067">
    <property type="entry name" value="Actin-like ATPase domain"/>
    <property type="match status" value="2"/>
</dbReference>
<dbReference type="InterPro" id="IPR022673">
    <property type="entry name" value="Hexokinase_C"/>
</dbReference>
<proteinExistence type="inferred from homology"/>
<comment type="similarity">
    <text evidence="1 6">Belongs to the hexokinase family.</text>
</comment>
<evidence type="ECO:0000256" key="7">
    <source>
        <dbReference type="SAM" id="MobiDB-lite"/>
    </source>
</evidence>
<evidence type="ECO:0000313" key="11">
    <source>
        <dbReference type="Proteomes" id="UP000700596"/>
    </source>
</evidence>
<dbReference type="GO" id="GO:0005829">
    <property type="term" value="C:cytosol"/>
    <property type="evidence" value="ECO:0007669"/>
    <property type="project" value="TreeGrafter"/>
</dbReference>
<evidence type="ECO:0000256" key="1">
    <source>
        <dbReference type="ARBA" id="ARBA00009225"/>
    </source>
</evidence>
<keyword evidence="3 6" id="KW-0547">Nucleotide-binding</keyword>
<reference evidence="10" key="1">
    <citation type="journal article" date="2021" name="Nat. Commun.">
        <title>Genetic determinants of endophytism in the Arabidopsis root mycobiome.</title>
        <authorList>
            <person name="Mesny F."/>
            <person name="Miyauchi S."/>
            <person name="Thiergart T."/>
            <person name="Pickel B."/>
            <person name="Atanasova L."/>
            <person name="Karlsson M."/>
            <person name="Huettel B."/>
            <person name="Barry K.W."/>
            <person name="Haridas S."/>
            <person name="Chen C."/>
            <person name="Bauer D."/>
            <person name="Andreopoulos W."/>
            <person name="Pangilinan J."/>
            <person name="LaButti K."/>
            <person name="Riley R."/>
            <person name="Lipzen A."/>
            <person name="Clum A."/>
            <person name="Drula E."/>
            <person name="Henrissat B."/>
            <person name="Kohler A."/>
            <person name="Grigoriev I.V."/>
            <person name="Martin F.M."/>
            <person name="Hacquard S."/>
        </authorList>
    </citation>
    <scope>NUCLEOTIDE SEQUENCE</scope>
    <source>
        <strain evidence="10">MPI-CAGE-CH-0243</strain>
    </source>
</reference>
<dbReference type="GO" id="GO:0006013">
    <property type="term" value="P:mannose metabolic process"/>
    <property type="evidence" value="ECO:0007669"/>
    <property type="project" value="TreeGrafter"/>
</dbReference>
<keyword evidence="4 6" id="KW-0418">Kinase</keyword>
<dbReference type="GO" id="GO:0006006">
    <property type="term" value="P:glucose metabolic process"/>
    <property type="evidence" value="ECO:0007669"/>
    <property type="project" value="TreeGrafter"/>
</dbReference>
<dbReference type="GO" id="GO:0004340">
    <property type="term" value="F:glucokinase activity"/>
    <property type="evidence" value="ECO:0007669"/>
    <property type="project" value="TreeGrafter"/>
</dbReference>
<keyword evidence="6" id="KW-0324">Glycolysis</keyword>
<sequence length="574" mass="63054">MPSRLLKRFKSRRTTAVPPDSDGARNTASVPTTTTTTAAAATTTTVAATAPNHRRRRWYKKPMFDFWQSLLAALERIAMLPSLLHSVFPSLASRKRTRDAVRSYDRSMDDLLREIQRLLEAPLDSAQLLQMSRKLQQQFAPKLQASDICMLPSYNDKLPTGLERGTYLALDVGGSTFRVAVVELNGQQPGAKSMRIVNMKSYKIDNSVRQLRGNAFFDWMAEKIEGAITDPQVKRINGSKTFGMGLAWSFPVEQTSIRSGNLLAMGKGFLATEGTLGQDLSELIMAPCRKRNLPVHMESIVNDSSATLLSRAYEDPSTRFAVILGTGFNIAAHLPVSTLATSKFKGYPQTWLDGASHVLVNTELSMFGKNIFPITRWDEQLNAAHLRPDFQPFEHLISGRYLGEVVRLIILEAVRTAGLFSGEVPGKLSEPYSLDTGTLATIEMDESKGYSQSIAFFQTQHPSSKPSSYRDIHFLRQVAQLVTHRAAAYLAAGIHSLWDLRITSEGLAPATAGHMAIGCNGSVIEKYPLFRELCQSHLDELTTASGAEAHAISLEVAVESAIFGAAVAVCCLGE</sequence>
<dbReference type="PANTHER" id="PTHR19443">
    <property type="entry name" value="HEXOKINASE"/>
    <property type="match status" value="1"/>
</dbReference>
<dbReference type="PROSITE" id="PS51748">
    <property type="entry name" value="HEXOKINASE_2"/>
    <property type="match status" value="1"/>
</dbReference>
<name>A0A9P9EH40_9PLEO</name>
<dbReference type="Proteomes" id="UP000700596">
    <property type="component" value="Unassembled WGS sequence"/>
</dbReference>
<dbReference type="GO" id="GO:0005524">
    <property type="term" value="F:ATP binding"/>
    <property type="evidence" value="ECO:0007669"/>
    <property type="project" value="UniProtKB-UniRule"/>
</dbReference>
<dbReference type="PRINTS" id="PR00475">
    <property type="entry name" value="HEXOKINASE"/>
</dbReference>
<feature type="region of interest" description="Disordered" evidence="7">
    <location>
        <begin position="10"/>
        <end position="35"/>
    </location>
</feature>
<dbReference type="Gene3D" id="3.40.367.20">
    <property type="match status" value="1"/>
</dbReference>
<dbReference type="AlphaFoldDB" id="A0A9P9EH40"/>
<evidence type="ECO:0000256" key="5">
    <source>
        <dbReference type="ARBA" id="ARBA00022840"/>
    </source>
</evidence>
<comment type="caution">
    <text evidence="10">The sequence shown here is derived from an EMBL/GenBank/DDBJ whole genome shotgun (WGS) entry which is preliminary data.</text>
</comment>
<evidence type="ECO:0000256" key="2">
    <source>
        <dbReference type="ARBA" id="ARBA00022679"/>
    </source>
</evidence>
<protein>
    <recommendedName>
        <fullName evidence="6">Phosphotransferase</fullName>
        <ecNumber evidence="6">2.7.1.-</ecNumber>
    </recommendedName>
</protein>
<evidence type="ECO:0000259" key="8">
    <source>
        <dbReference type="Pfam" id="PF00349"/>
    </source>
</evidence>
<dbReference type="CDD" id="cd24000">
    <property type="entry name" value="ASKHA_NBD_HK"/>
    <property type="match status" value="1"/>
</dbReference>
<evidence type="ECO:0000259" key="9">
    <source>
        <dbReference type="Pfam" id="PF03727"/>
    </source>
</evidence>
<dbReference type="InterPro" id="IPR043129">
    <property type="entry name" value="ATPase_NBD"/>
</dbReference>
<dbReference type="Pfam" id="PF03727">
    <property type="entry name" value="Hexokinase_2"/>
    <property type="match status" value="1"/>
</dbReference>
<keyword evidence="11" id="KW-1185">Reference proteome</keyword>
<organism evidence="10 11">
    <name type="scientific">Dendryphion nanum</name>
    <dbReference type="NCBI Taxonomy" id="256645"/>
    <lineage>
        <taxon>Eukaryota</taxon>
        <taxon>Fungi</taxon>
        <taxon>Dikarya</taxon>
        <taxon>Ascomycota</taxon>
        <taxon>Pezizomycotina</taxon>
        <taxon>Dothideomycetes</taxon>
        <taxon>Pleosporomycetidae</taxon>
        <taxon>Pleosporales</taxon>
        <taxon>Torulaceae</taxon>
        <taxon>Dendryphion</taxon>
    </lineage>
</organism>
<evidence type="ECO:0000256" key="4">
    <source>
        <dbReference type="ARBA" id="ARBA00022777"/>
    </source>
</evidence>
<feature type="domain" description="Hexokinase C-terminal" evidence="9">
    <location>
        <begin position="320"/>
        <end position="570"/>
    </location>
</feature>
<evidence type="ECO:0000256" key="6">
    <source>
        <dbReference type="RuleBase" id="RU362007"/>
    </source>
</evidence>
<dbReference type="OrthoDB" id="419537at2759"/>
<dbReference type="GO" id="GO:0008865">
    <property type="term" value="F:fructokinase activity"/>
    <property type="evidence" value="ECO:0007669"/>
    <property type="project" value="TreeGrafter"/>
</dbReference>
<dbReference type="InterPro" id="IPR022672">
    <property type="entry name" value="Hexokinase_N"/>
</dbReference>
<accession>A0A9P9EH40</accession>
<dbReference type="EC" id="2.7.1.-" evidence="6"/>
<dbReference type="PANTHER" id="PTHR19443:SF24">
    <property type="entry name" value="PHOSPHOTRANSFERASE"/>
    <property type="match status" value="1"/>
</dbReference>
<dbReference type="Pfam" id="PF00349">
    <property type="entry name" value="Hexokinase_1"/>
    <property type="match status" value="1"/>
</dbReference>
<keyword evidence="2 6" id="KW-0808">Transferase</keyword>